<dbReference type="EMBL" id="BN001307">
    <property type="protein sequence ID" value="CBF85489.1"/>
    <property type="molecule type" value="Genomic_DNA"/>
</dbReference>
<dbReference type="KEGG" id="ani:ANIA_01748"/>
<dbReference type="GO" id="GO:0005506">
    <property type="term" value="F:iron ion binding"/>
    <property type="evidence" value="ECO:0007669"/>
    <property type="project" value="InterPro"/>
</dbReference>
<reference evidence="9" key="1">
    <citation type="journal article" date="2005" name="Nature">
        <title>Sequencing of Aspergillus nidulans and comparative analysis with A. fumigatus and A. oryzae.</title>
        <authorList>
            <person name="Galagan J.E."/>
            <person name="Calvo S.E."/>
            <person name="Cuomo C."/>
            <person name="Ma L.J."/>
            <person name="Wortman J.R."/>
            <person name="Batzoglou S."/>
            <person name="Lee S.I."/>
            <person name="Basturkmen M."/>
            <person name="Spevak C.C."/>
            <person name="Clutterbuck J."/>
            <person name="Kapitonov V."/>
            <person name="Jurka J."/>
            <person name="Scazzocchio C."/>
            <person name="Farman M."/>
            <person name="Butler J."/>
            <person name="Purcell S."/>
            <person name="Harris S."/>
            <person name="Braus G.H."/>
            <person name="Draht O."/>
            <person name="Busch S."/>
            <person name="D'Enfert C."/>
            <person name="Bouchier C."/>
            <person name="Goldman G.H."/>
            <person name="Bell-Pedersen D."/>
            <person name="Griffiths-Jones S."/>
            <person name="Doonan J.H."/>
            <person name="Yu J."/>
            <person name="Vienken K."/>
            <person name="Pain A."/>
            <person name="Freitag M."/>
            <person name="Selker E.U."/>
            <person name="Archer D.B."/>
            <person name="Penalva M.A."/>
            <person name="Oakley B.R."/>
            <person name="Momany M."/>
            <person name="Tanaka T."/>
            <person name="Kumagai T."/>
            <person name="Asai K."/>
            <person name="Machida M."/>
            <person name="Nierman W.C."/>
            <person name="Denning D.W."/>
            <person name="Caddick M."/>
            <person name="Hynes M."/>
            <person name="Paoletti M."/>
            <person name="Fischer R."/>
            <person name="Miller B."/>
            <person name="Dyer P."/>
            <person name="Sachs M.S."/>
            <person name="Osmani S.A."/>
            <person name="Birren B.W."/>
        </authorList>
    </citation>
    <scope>NUCLEOTIDE SEQUENCE [LARGE SCALE GENOMIC DNA]</scope>
    <source>
        <strain evidence="9">FGSC A4 / ATCC 38163 / CBS 112.46 / NRRL 194 / M139</strain>
    </source>
</reference>
<dbReference type="VEuPathDB" id="FungiDB:AN1748"/>
<dbReference type="GO" id="GO:0020037">
    <property type="term" value="F:heme binding"/>
    <property type="evidence" value="ECO:0007669"/>
    <property type="project" value="InterPro"/>
</dbReference>
<comment type="cofactor">
    <cofactor evidence="1 6">
        <name>heme</name>
        <dbReference type="ChEBI" id="CHEBI:30413"/>
    </cofactor>
</comment>
<dbReference type="RefSeq" id="XP_050468726.1">
    <property type="nucleotide sequence ID" value="XM_050612856.1"/>
</dbReference>
<evidence type="ECO:0000313" key="9">
    <source>
        <dbReference type="Proteomes" id="UP000000560"/>
    </source>
</evidence>
<keyword evidence="7" id="KW-0503">Monooxygenase</keyword>
<evidence type="ECO:0000313" key="8">
    <source>
        <dbReference type="EMBL" id="CBF85489.1"/>
    </source>
</evidence>
<dbReference type="PANTHER" id="PTHR24305:SF166">
    <property type="entry name" value="CYTOCHROME P450 12A4, MITOCHONDRIAL-RELATED"/>
    <property type="match status" value="1"/>
</dbReference>
<keyword evidence="6 7" id="KW-0349">Heme</keyword>
<dbReference type="SUPFAM" id="SSF48264">
    <property type="entry name" value="Cytochrome P450"/>
    <property type="match status" value="1"/>
</dbReference>
<dbReference type="AlphaFoldDB" id="C8VP51"/>
<keyword evidence="3 6" id="KW-0479">Metal-binding</keyword>
<keyword evidence="9" id="KW-1185">Reference proteome</keyword>
<dbReference type="InParanoid" id="C8VP51"/>
<dbReference type="CDD" id="cd11070">
    <property type="entry name" value="CYP56-like"/>
    <property type="match status" value="1"/>
</dbReference>
<dbReference type="InterPro" id="IPR002401">
    <property type="entry name" value="Cyt_P450_E_grp-I"/>
</dbReference>
<dbReference type="Proteomes" id="UP000000560">
    <property type="component" value="Chromosome VII"/>
</dbReference>
<dbReference type="InterPro" id="IPR017972">
    <property type="entry name" value="Cyt_P450_CS"/>
</dbReference>
<keyword evidence="4 7" id="KW-0560">Oxidoreductase</keyword>
<keyword evidence="5 6" id="KW-0408">Iron</keyword>
<protein>
    <submittedName>
        <fullName evidence="8">Cytochrome P450, putative (Eurofung)</fullName>
    </submittedName>
</protein>
<dbReference type="OrthoDB" id="1470350at2759"/>
<dbReference type="GeneID" id="2875698"/>
<dbReference type="Gene3D" id="1.10.630.10">
    <property type="entry name" value="Cytochrome P450"/>
    <property type="match status" value="1"/>
</dbReference>
<comment type="similarity">
    <text evidence="2 7">Belongs to the cytochrome P450 family.</text>
</comment>
<organism evidence="8 9">
    <name type="scientific">Emericella nidulans (strain FGSC A4 / ATCC 38163 / CBS 112.46 / NRRL 194 / M139)</name>
    <name type="common">Aspergillus nidulans</name>
    <dbReference type="NCBI Taxonomy" id="227321"/>
    <lineage>
        <taxon>Eukaryota</taxon>
        <taxon>Fungi</taxon>
        <taxon>Dikarya</taxon>
        <taxon>Ascomycota</taxon>
        <taxon>Pezizomycotina</taxon>
        <taxon>Eurotiomycetes</taxon>
        <taxon>Eurotiomycetidae</taxon>
        <taxon>Eurotiales</taxon>
        <taxon>Aspergillaceae</taxon>
        <taxon>Aspergillus</taxon>
        <taxon>Aspergillus subgen. Nidulantes</taxon>
    </lineage>
</organism>
<evidence type="ECO:0000256" key="1">
    <source>
        <dbReference type="ARBA" id="ARBA00001971"/>
    </source>
</evidence>
<reference evidence="9" key="2">
    <citation type="journal article" date="2009" name="Fungal Genet. Biol.">
        <title>The 2008 update of the Aspergillus nidulans genome annotation: a community effort.</title>
        <authorList>
            <person name="Wortman J.R."/>
            <person name="Gilsenan J.M."/>
            <person name="Joardar V."/>
            <person name="Deegan J."/>
            <person name="Clutterbuck J."/>
            <person name="Andersen M.R."/>
            <person name="Archer D."/>
            <person name="Bencina M."/>
            <person name="Braus G."/>
            <person name="Coutinho P."/>
            <person name="von Dohren H."/>
            <person name="Doonan J."/>
            <person name="Driessen A.J."/>
            <person name="Durek P."/>
            <person name="Espeso E."/>
            <person name="Fekete E."/>
            <person name="Flipphi M."/>
            <person name="Estrada C.G."/>
            <person name="Geysens S."/>
            <person name="Goldman G."/>
            <person name="de Groot P.W."/>
            <person name="Hansen K."/>
            <person name="Harris S.D."/>
            <person name="Heinekamp T."/>
            <person name="Helmstaedt K."/>
            <person name="Henrissat B."/>
            <person name="Hofmann G."/>
            <person name="Homan T."/>
            <person name="Horio T."/>
            <person name="Horiuchi H."/>
            <person name="James S."/>
            <person name="Jones M."/>
            <person name="Karaffa L."/>
            <person name="Karanyi Z."/>
            <person name="Kato M."/>
            <person name="Keller N."/>
            <person name="Kelly D.E."/>
            <person name="Kiel J.A."/>
            <person name="Kim J.M."/>
            <person name="van der Klei I.J."/>
            <person name="Klis F.M."/>
            <person name="Kovalchuk A."/>
            <person name="Krasevec N."/>
            <person name="Kubicek C.P."/>
            <person name="Liu B."/>
            <person name="Maccabe A."/>
            <person name="Meyer V."/>
            <person name="Mirabito P."/>
            <person name="Miskei M."/>
            <person name="Mos M."/>
            <person name="Mullins J."/>
            <person name="Nelson D.R."/>
            <person name="Nielsen J."/>
            <person name="Oakley B.R."/>
            <person name="Osmani S.A."/>
            <person name="Pakula T."/>
            <person name="Paszewski A."/>
            <person name="Paulsen I."/>
            <person name="Pilsyk S."/>
            <person name="Pocsi I."/>
            <person name="Punt P.J."/>
            <person name="Ram A.F."/>
            <person name="Ren Q."/>
            <person name="Robellet X."/>
            <person name="Robson G."/>
            <person name="Seiboth B."/>
            <person name="van Solingen P."/>
            <person name="Specht T."/>
            <person name="Sun J."/>
            <person name="Taheri-Talesh N."/>
            <person name="Takeshita N."/>
            <person name="Ussery D."/>
            <person name="vanKuyk P.A."/>
            <person name="Visser H."/>
            <person name="van de Vondervoort P.J."/>
            <person name="de Vries R.P."/>
            <person name="Walton J."/>
            <person name="Xiang X."/>
            <person name="Xiong Y."/>
            <person name="Zeng A.P."/>
            <person name="Brandt B.W."/>
            <person name="Cornell M.J."/>
            <person name="van den Hondel C.A."/>
            <person name="Visser J."/>
            <person name="Oliver S.G."/>
            <person name="Turner G."/>
        </authorList>
    </citation>
    <scope>GENOME REANNOTATION</scope>
    <source>
        <strain evidence="9">FGSC A4 / ATCC 38163 / CBS 112.46 / NRRL 194 / M139</strain>
    </source>
</reference>
<dbReference type="eggNOG" id="KOG0157">
    <property type="taxonomic scope" value="Eukaryota"/>
</dbReference>
<evidence type="ECO:0000256" key="5">
    <source>
        <dbReference type="ARBA" id="ARBA00023004"/>
    </source>
</evidence>
<dbReference type="HOGENOM" id="CLU_001570_25_2_1"/>
<dbReference type="InterPro" id="IPR001128">
    <property type="entry name" value="Cyt_P450"/>
</dbReference>
<evidence type="ECO:0000256" key="6">
    <source>
        <dbReference type="PIRSR" id="PIRSR602401-1"/>
    </source>
</evidence>
<dbReference type="GO" id="GO:0044550">
    <property type="term" value="P:secondary metabolite biosynthetic process"/>
    <property type="evidence" value="ECO:0007669"/>
    <property type="project" value="UniProtKB-ARBA"/>
</dbReference>
<evidence type="ECO:0000256" key="7">
    <source>
        <dbReference type="RuleBase" id="RU000461"/>
    </source>
</evidence>
<dbReference type="InterPro" id="IPR050121">
    <property type="entry name" value="Cytochrome_P450_monoxygenase"/>
</dbReference>
<proteinExistence type="inferred from homology"/>
<accession>C8VP51</accession>
<dbReference type="STRING" id="227321.C8VP51"/>
<feature type="binding site" description="axial binding residue" evidence="6">
    <location>
        <position position="532"/>
    </location>
    <ligand>
        <name>heme</name>
        <dbReference type="ChEBI" id="CHEBI:30413"/>
    </ligand>
    <ligandPart>
        <name>Fe</name>
        <dbReference type="ChEBI" id="CHEBI:18248"/>
    </ligandPart>
</feature>
<dbReference type="InterPro" id="IPR036396">
    <property type="entry name" value="Cyt_P450_sf"/>
</dbReference>
<dbReference type="PROSITE" id="PS00086">
    <property type="entry name" value="CYTOCHROME_P450"/>
    <property type="match status" value="1"/>
</dbReference>
<evidence type="ECO:0000256" key="2">
    <source>
        <dbReference type="ARBA" id="ARBA00010617"/>
    </source>
</evidence>
<dbReference type="GO" id="GO:0004497">
    <property type="term" value="F:monooxygenase activity"/>
    <property type="evidence" value="ECO:0000318"/>
    <property type="project" value="GO_Central"/>
</dbReference>
<dbReference type="PRINTS" id="PR00463">
    <property type="entry name" value="EP450I"/>
</dbReference>
<dbReference type="Pfam" id="PF00067">
    <property type="entry name" value="p450"/>
    <property type="match status" value="1"/>
</dbReference>
<evidence type="ECO:0000256" key="3">
    <source>
        <dbReference type="ARBA" id="ARBA00022723"/>
    </source>
</evidence>
<dbReference type="OMA" id="NPKYWPA"/>
<gene>
    <name evidence="8" type="ORF">ANIA_01748</name>
</gene>
<dbReference type="PRINTS" id="PR00385">
    <property type="entry name" value="P450"/>
</dbReference>
<sequence>MLVFTIPLATALIYITHSAFSFLSNLYLVCKTCPSLPRVLFPVSEVNLLYLALFESRWFNHIRRYWLPTSIADYIADAAFRGRWDVKDRLARKYGGFYLFVAPGLISCHVGDAEVVSQVVKERKGFVKPVKHLEAFEMYGRNVLTSEGSEWAYHHRYSASAFSDKNNGLVWQESAIQAQEMLAYWEKKFNASNGSDRFTVPDVREDILKLSLNIICSAGFGVRLPYRPATSATAERDKDSAEDLFRDAATPASGYHFTFRGVMEYMNRSMMSVFIANGILPKWIPRMLVPFFKTDFAAHEDLKKYLHALIEVTENSEHERHNLLGRLVAARREEQSVRCSGSGPGLSNAEILGNTYIFSLAGHETTATTMRFALPLLAIHQDVQDRLYKELEEALRDQPANPAEWEYSTVFPRLVTPLCIMLETLRLYPPVVSIPKMTTTHMAEITYKGERHCLPPNVRVNLNANVLHYSEAYWGPDADSFDPRRWDKRNAGSFLARNASARGLSGPGLESPNVHKPVRGAFIPFSDGLRACMGRKFAQVEFIATLAVIFHRYRVTLVRVGQETEDDARKRVEKALRQSSTLITLALGGVVPLAFVRRTGVAAEDDA</sequence>
<name>C8VP51_EMENI</name>
<dbReference type="PANTHER" id="PTHR24305">
    <property type="entry name" value="CYTOCHROME P450"/>
    <property type="match status" value="1"/>
</dbReference>
<dbReference type="GO" id="GO:0016705">
    <property type="term" value="F:oxidoreductase activity, acting on paired donors, with incorporation or reduction of molecular oxygen"/>
    <property type="evidence" value="ECO:0007669"/>
    <property type="project" value="InterPro"/>
</dbReference>
<evidence type="ECO:0000256" key="4">
    <source>
        <dbReference type="ARBA" id="ARBA00023002"/>
    </source>
</evidence>